<geneLocation type="plasmid" evidence="20 21">
    <name>unnamed10</name>
</geneLocation>
<dbReference type="Gene3D" id="3.30.565.10">
    <property type="entry name" value="Histidine kinase-like ATPase, C-terminal domain"/>
    <property type="match status" value="1"/>
</dbReference>
<evidence type="ECO:0000256" key="13">
    <source>
        <dbReference type="ARBA" id="ARBA00022991"/>
    </source>
</evidence>
<evidence type="ECO:0000256" key="3">
    <source>
        <dbReference type="ARBA" id="ARBA00022543"/>
    </source>
</evidence>
<comment type="catalytic activity">
    <reaction evidence="1">
        <text>ATP + protein L-histidine = ADP + protein N-phospho-L-histidine.</text>
        <dbReference type="EC" id="2.7.13.3"/>
    </reaction>
</comment>
<keyword evidence="13" id="KW-0157">Chromophore</keyword>
<dbReference type="InterPro" id="IPR000700">
    <property type="entry name" value="PAS-assoc_C"/>
</dbReference>
<gene>
    <name evidence="20" type="ORF">E4191_16020</name>
</gene>
<evidence type="ECO:0000256" key="10">
    <source>
        <dbReference type="ARBA" id="ARBA00022741"/>
    </source>
</evidence>
<dbReference type="PROSITE" id="PS50110">
    <property type="entry name" value="RESPONSE_REGULATORY"/>
    <property type="match status" value="1"/>
</dbReference>
<keyword evidence="12" id="KW-0067">ATP-binding</keyword>
<evidence type="ECO:0000256" key="9">
    <source>
        <dbReference type="ARBA" id="ARBA00022737"/>
    </source>
</evidence>
<dbReference type="SUPFAM" id="SSF52172">
    <property type="entry name" value="CheY-like"/>
    <property type="match status" value="1"/>
</dbReference>
<keyword evidence="8" id="KW-0808">Transferase</keyword>
<feature type="domain" description="PAS" evidence="18">
    <location>
        <begin position="153"/>
        <end position="223"/>
    </location>
</feature>
<feature type="domain" description="PAS" evidence="18">
    <location>
        <begin position="279"/>
        <end position="352"/>
    </location>
</feature>
<evidence type="ECO:0000256" key="2">
    <source>
        <dbReference type="ARBA" id="ARBA00012438"/>
    </source>
</evidence>
<dbReference type="SUPFAM" id="SSF55785">
    <property type="entry name" value="PYP-like sensor domain (PAS domain)"/>
    <property type="match status" value="3"/>
</dbReference>
<evidence type="ECO:0000313" key="20">
    <source>
        <dbReference type="EMBL" id="QDA35686.1"/>
    </source>
</evidence>
<dbReference type="InterPro" id="IPR011006">
    <property type="entry name" value="CheY-like_superfamily"/>
</dbReference>
<evidence type="ECO:0000256" key="16">
    <source>
        <dbReference type="PROSITE-ProRule" id="PRU00169"/>
    </source>
</evidence>
<dbReference type="InterPro" id="IPR001610">
    <property type="entry name" value="PAC"/>
</dbReference>
<evidence type="ECO:0000256" key="1">
    <source>
        <dbReference type="ARBA" id="ARBA00000085"/>
    </source>
</evidence>
<keyword evidence="9" id="KW-0677">Repeat</keyword>
<evidence type="ECO:0000256" key="14">
    <source>
        <dbReference type="ARBA" id="ARBA00023026"/>
    </source>
</evidence>
<dbReference type="FunFam" id="3.30.450.20:FF:000099">
    <property type="entry name" value="Sensory box sensor histidine kinase"/>
    <property type="match status" value="1"/>
</dbReference>
<evidence type="ECO:0000259" key="18">
    <source>
        <dbReference type="PROSITE" id="PS50112"/>
    </source>
</evidence>
<feature type="modified residue" description="4-aspartylphosphate" evidence="16">
    <location>
        <position position="680"/>
    </location>
</feature>
<dbReference type="KEGG" id="plia:E4191_16020"/>
<dbReference type="InterPro" id="IPR000014">
    <property type="entry name" value="PAS"/>
</dbReference>
<evidence type="ECO:0000256" key="5">
    <source>
        <dbReference type="ARBA" id="ARBA00022606"/>
    </source>
</evidence>
<evidence type="ECO:0000313" key="21">
    <source>
        <dbReference type="Proteomes" id="UP000296374"/>
    </source>
</evidence>
<feature type="domain" description="PAC" evidence="19">
    <location>
        <begin position="226"/>
        <end position="278"/>
    </location>
</feature>
<dbReference type="PROSITE" id="PS50112">
    <property type="entry name" value="PAS"/>
    <property type="match status" value="2"/>
</dbReference>
<dbReference type="AlphaFoldDB" id="A0A4Y5SSB1"/>
<feature type="domain" description="Response regulatory" evidence="17">
    <location>
        <begin position="630"/>
        <end position="740"/>
    </location>
</feature>
<feature type="domain" description="PAC" evidence="19">
    <location>
        <begin position="354"/>
        <end position="407"/>
    </location>
</feature>
<evidence type="ECO:0000256" key="8">
    <source>
        <dbReference type="ARBA" id="ARBA00022679"/>
    </source>
</evidence>
<dbReference type="InterPro" id="IPR013655">
    <property type="entry name" value="PAS_fold_3"/>
</dbReference>
<protein>
    <recommendedName>
        <fullName evidence="2">histidine kinase</fullName>
        <ecNumber evidence="2">2.7.13.3</ecNumber>
    </recommendedName>
</protein>
<dbReference type="SMART" id="SM00911">
    <property type="entry name" value="HWE_HK"/>
    <property type="match status" value="1"/>
</dbReference>
<dbReference type="GO" id="GO:0009881">
    <property type="term" value="F:photoreceptor activity"/>
    <property type="evidence" value="ECO:0007669"/>
    <property type="project" value="UniProtKB-KW"/>
</dbReference>
<dbReference type="PANTHER" id="PTHR41523:SF8">
    <property type="entry name" value="ETHYLENE RESPONSE SENSOR PROTEIN"/>
    <property type="match status" value="1"/>
</dbReference>
<evidence type="ECO:0000259" key="19">
    <source>
        <dbReference type="PROSITE" id="PS50113"/>
    </source>
</evidence>
<dbReference type="GO" id="GO:0004673">
    <property type="term" value="F:protein histidine kinase activity"/>
    <property type="evidence" value="ECO:0007669"/>
    <property type="project" value="UniProtKB-EC"/>
</dbReference>
<dbReference type="InterPro" id="IPR011102">
    <property type="entry name" value="Sig_transdc_His_kinase_HWE"/>
</dbReference>
<dbReference type="Gene3D" id="3.40.50.2300">
    <property type="match status" value="1"/>
</dbReference>
<dbReference type="GO" id="GO:0000160">
    <property type="term" value="P:phosphorelay signal transduction system"/>
    <property type="evidence" value="ECO:0007669"/>
    <property type="project" value="InterPro"/>
</dbReference>
<dbReference type="InterPro" id="IPR001789">
    <property type="entry name" value="Sig_transdc_resp-reg_receiver"/>
</dbReference>
<dbReference type="Pfam" id="PF08447">
    <property type="entry name" value="PAS_3"/>
    <property type="match status" value="2"/>
</dbReference>
<dbReference type="PROSITE" id="PS50113">
    <property type="entry name" value="PAC"/>
    <property type="match status" value="2"/>
</dbReference>
<evidence type="ECO:0000256" key="15">
    <source>
        <dbReference type="ARBA" id="ARBA00023170"/>
    </source>
</evidence>
<keyword evidence="6" id="KW-0285">Flavoprotein</keyword>
<keyword evidence="7" id="KW-0288">FMN</keyword>
<keyword evidence="4 16" id="KW-0597">Phosphoprotein</keyword>
<keyword evidence="5" id="KW-0716">Sensory transduction</keyword>
<dbReference type="InterPro" id="IPR036890">
    <property type="entry name" value="HATPase_C_sf"/>
</dbReference>
<evidence type="ECO:0000259" key="17">
    <source>
        <dbReference type="PROSITE" id="PS50110"/>
    </source>
</evidence>
<keyword evidence="20" id="KW-0614">Plasmid</keyword>
<dbReference type="GO" id="GO:0005524">
    <property type="term" value="F:ATP binding"/>
    <property type="evidence" value="ECO:0007669"/>
    <property type="project" value="UniProtKB-KW"/>
</dbReference>
<keyword evidence="11" id="KW-0418">Kinase</keyword>
<keyword evidence="10" id="KW-0547">Nucleotide-binding</keyword>
<evidence type="ECO:0000256" key="6">
    <source>
        <dbReference type="ARBA" id="ARBA00022630"/>
    </source>
</evidence>
<dbReference type="EMBL" id="CP040757">
    <property type="protein sequence ID" value="QDA35686.1"/>
    <property type="molecule type" value="Genomic_DNA"/>
</dbReference>
<evidence type="ECO:0000256" key="4">
    <source>
        <dbReference type="ARBA" id="ARBA00022553"/>
    </source>
</evidence>
<sequence length="740" mass="82098">MAARIRDFDWSNTPLGSSADWPQALRAAVDLILDASFPSYVWWGPDLVQFYNDPAIDVNGSKHPGLLGTSARTAWPDLWGIVGGIAERVFTTGRPERGEDVPMVPDRGGPKQTAWFTFSYSALRNETGTVAGLFITGIETTELVRAQMALRDSEERHRLVIESWAQAVWETDANGMVVADSPSWRAYTGQSLQEWLGYGWLDAIHPDDRAYAEQQWREAIAARAPVNADFRLRVPGNGWRWTNVRAAPRFGSEGHIEKWVGINIDIDSHKRAENELRISEERFREFGRASSDGLWIRDAKTLKLQYASDAMEVIYGLSNEAMTADPMAWPALIVPEDRDETFGYIERVKAGESVVHEFRIQRPSDLQFRWIRSVGFPLFDERGDVSRLAGISSDITEQKQLTEHQGILLAELQHRVRNIMGLIRSIGNRSAVGASSVEDYRQALEGRMLALARVQALLTREANAGGSLRDIIEGEVQVQAYHPHQFNLIGPDIILSPKAVEVLTLAFHELATNALKYGAFSVPEGRLTVHWSQFEKRGSPWLVIDWVEEGRPPQPPPTRRGFGSELIEARIPYELGGMGKVSIESGGARCRIEFPLQDAESILETDAPMPLTTFGGTIDMTGAPNLTGRIILVVEDDYYLAADTVAALRGAGATVLGPCPSQETTHDLLKTELPTHAILDLNLGGGGPKFDIAQLLKARNVPFIFITGYDPDVIPPELADVPRLQKPTPFRTIVEAISQL</sequence>
<dbReference type="InterPro" id="IPR035965">
    <property type="entry name" value="PAS-like_dom_sf"/>
</dbReference>
<dbReference type="SMART" id="SM00091">
    <property type="entry name" value="PAS"/>
    <property type="match status" value="2"/>
</dbReference>
<evidence type="ECO:0000256" key="12">
    <source>
        <dbReference type="ARBA" id="ARBA00022840"/>
    </source>
</evidence>
<reference evidence="21" key="1">
    <citation type="submission" date="2019-05" db="EMBL/GenBank/DDBJ databases">
        <title>Tamlana fucoidanivorans sp. nov., isolated from the surface of algae collected from Fujian province in China.</title>
        <authorList>
            <person name="Li J."/>
        </authorList>
    </citation>
    <scope>NUCLEOTIDE SEQUENCE [LARGE SCALE GENOMIC DNA]</scope>
    <source>
        <strain evidence="21">2251</strain>
        <plasmid evidence="21">unnamed10</plasmid>
    </source>
</reference>
<keyword evidence="14" id="KW-0843">Virulence</keyword>
<accession>A0A4Y5SSB1</accession>
<keyword evidence="15" id="KW-0675">Receptor</keyword>
<name>A0A4Y5SSB1_9RHOB</name>
<evidence type="ECO:0000256" key="7">
    <source>
        <dbReference type="ARBA" id="ARBA00022643"/>
    </source>
</evidence>
<keyword evidence="3" id="KW-0600">Photoreceptor protein</keyword>
<dbReference type="Gene3D" id="3.30.450.20">
    <property type="entry name" value="PAS domain"/>
    <property type="match status" value="3"/>
</dbReference>
<dbReference type="Proteomes" id="UP000296374">
    <property type="component" value="Plasmid unnamed10"/>
</dbReference>
<dbReference type="CDD" id="cd00130">
    <property type="entry name" value="PAS"/>
    <property type="match status" value="2"/>
</dbReference>
<proteinExistence type="predicted"/>
<evidence type="ECO:0000256" key="11">
    <source>
        <dbReference type="ARBA" id="ARBA00022777"/>
    </source>
</evidence>
<dbReference type="EC" id="2.7.13.3" evidence="2"/>
<dbReference type="NCBIfam" id="TIGR00229">
    <property type="entry name" value="sensory_box"/>
    <property type="match status" value="2"/>
</dbReference>
<dbReference type="Pfam" id="PF07536">
    <property type="entry name" value="HWE_HK"/>
    <property type="match status" value="1"/>
</dbReference>
<organism evidence="20 21">
    <name type="scientific">Paracoccus liaowanqingii</name>
    <dbReference type="NCBI Taxonomy" id="2560053"/>
    <lineage>
        <taxon>Bacteria</taxon>
        <taxon>Pseudomonadati</taxon>
        <taxon>Pseudomonadota</taxon>
        <taxon>Alphaproteobacteria</taxon>
        <taxon>Rhodobacterales</taxon>
        <taxon>Paracoccaceae</taxon>
        <taxon>Paracoccus</taxon>
    </lineage>
</organism>
<dbReference type="PANTHER" id="PTHR41523">
    <property type="entry name" value="TWO-COMPONENT SYSTEM SENSOR PROTEIN"/>
    <property type="match status" value="1"/>
</dbReference>
<dbReference type="SMART" id="SM00086">
    <property type="entry name" value="PAC"/>
    <property type="match status" value="2"/>
</dbReference>